<feature type="domain" description="Photosynthesis system II assembly factor Ycf48/Hcf136-like" evidence="3">
    <location>
        <begin position="136"/>
        <end position="201"/>
    </location>
</feature>
<keyword evidence="2" id="KW-0604">Photosystem II</keyword>
<dbReference type="RefSeq" id="WP_229680607.1">
    <property type="nucleotide sequence ID" value="NZ_BMIJ01000002.1"/>
</dbReference>
<keyword evidence="1" id="KW-0602">Photosynthesis</keyword>
<comment type="caution">
    <text evidence="4">The sequence shown here is derived from an EMBL/GenBank/DDBJ whole genome shotgun (WGS) entry which is preliminary data.</text>
</comment>
<evidence type="ECO:0000313" key="5">
    <source>
        <dbReference type="Proteomes" id="UP000629025"/>
    </source>
</evidence>
<evidence type="ECO:0000256" key="1">
    <source>
        <dbReference type="ARBA" id="ARBA00022531"/>
    </source>
</evidence>
<dbReference type="Proteomes" id="UP000629025">
    <property type="component" value="Unassembled WGS sequence"/>
</dbReference>
<dbReference type="InterPro" id="IPR028203">
    <property type="entry name" value="PSII_CF48-like_dom"/>
</dbReference>
<sequence>MPSTPLPNPFAGRISFNYRSVLIAGLMPLLLAGCEAPLDLSGVEQEQGRSIRRTDQFQALAANERVQVAVGNDGLVLSRAIGSEAWQRQILPGAPGLIDVEVCADSRLIALSVDKQLWRSDDDGAHWQVFAIPTQENLLDLTCAPDGRYWAVGSFSTLLSSDDQGQSWSEDSLNEDAMLTGIQFIDDTLAYASGEFGLVARSLDGGVSWQVLPPMLDEFYPQSTLFTDADTGWSVGLDGTVLHTLDGGESWQLSPTPVAAPLYGLLESADGLYALGENATLLKHGGSQWTPVPVPARPVYLRAALATADGLLVAGGNGTLLSLKR</sequence>
<keyword evidence="5" id="KW-1185">Reference proteome</keyword>
<proteinExistence type="predicted"/>
<dbReference type="InterPro" id="IPR015943">
    <property type="entry name" value="WD40/YVTN_repeat-like_dom_sf"/>
</dbReference>
<accession>A0ABQ1K4C3</accession>
<protein>
    <submittedName>
        <fullName evidence="4">Ycf48-like protein</fullName>
    </submittedName>
</protein>
<dbReference type="EMBL" id="BMIJ01000002">
    <property type="protein sequence ID" value="GGB86950.1"/>
    <property type="molecule type" value="Genomic_DNA"/>
</dbReference>
<name>A0ABQ1K4C3_9GAMM</name>
<dbReference type="Gene3D" id="2.130.10.10">
    <property type="entry name" value="YVTN repeat-like/Quinoprotein amine dehydrogenase"/>
    <property type="match status" value="1"/>
</dbReference>
<dbReference type="Pfam" id="PF14870">
    <property type="entry name" value="PSII_BNR"/>
    <property type="match status" value="1"/>
</dbReference>
<gene>
    <name evidence="4" type="ORF">GCM10011352_11030</name>
</gene>
<evidence type="ECO:0000256" key="2">
    <source>
        <dbReference type="ARBA" id="ARBA00023276"/>
    </source>
</evidence>
<dbReference type="SUPFAM" id="SSF110296">
    <property type="entry name" value="Oligoxyloglucan reducing end-specific cellobiohydrolase"/>
    <property type="match status" value="1"/>
</dbReference>
<evidence type="ECO:0000313" key="4">
    <source>
        <dbReference type="EMBL" id="GGB86950.1"/>
    </source>
</evidence>
<evidence type="ECO:0000259" key="3">
    <source>
        <dbReference type="Pfam" id="PF14870"/>
    </source>
</evidence>
<dbReference type="PANTHER" id="PTHR47199">
    <property type="entry name" value="PHOTOSYSTEM II STABILITY/ASSEMBLY FACTOR HCF136, CHLOROPLASTIC"/>
    <property type="match status" value="1"/>
</dbReference>
<dbReference type="PANTHER" id="PTHR47199:SF2">
    <property type="entry name" value="PHOTOSYSTEM II STABILITY_ASSEMBLY FACTOR HCF136, CHLOROPLASTIC"/>
    <property type="match status" value="1"/>
</dbReference>
<reference evidence="5" key="1">
    <citation type="journal article" date="2019" name="Int. J. Syst. Evol. Microbiol.">
        <title>The Global Catalogue of Microorganisms (GCM) 10K type strain sequencing project: providing services to taxonomists for standard genome sequencing and annotation.</title>
        <authorList>
            <consortium name="The Broad Institute Genomics Platform"/>
            <consortium name="The Broad Institute Genome Sequencing Center for Infectious Disease"/>
            <person name="Wu L."/>
            <person name="Ma J."/>
        </authorList>
    </citation>
    <scope>NUCLEOTIDE SEQUENCE [LARGE SCALE GENOMIC DNA]</scope>
    <source>
        <strain evidence="5">CGMCC 1.15341</strain>
    </source>
</reference>
<organism evidence="4 5">
    <name type="scientific">Marinobacterium zhoushanense</name>
    <dbReference type="NCBI Taxonomy" id="1679163"/>
    <lineage>
        <taxon>Bacteria</taxon>
        <taxon>Pseudomonadati</taxon>
        <taxon>Pseudomonadota</taxon>
        <taxon>Gammaproteobacteria</taxon>
        <taxon>Oceanospirillales</taxon>
        <taxon>Oceanospirillaceae</taxon>
        <taxon>Marinobacterium</taxon>
    </lineage>
</organism>